<dbReference type="InterPro" id="IPR010280">
    <property type="entry name" value="U5_MeTrfase_fam"/>
</dbReference>
<dbReference type="GO" id="GO:0070475">
    <property type="term" value="P:rRNA base methylation"/>
    <property type="evidence" value="ECO:0007669"/>
    <property type="project" value="TreeGrafter"/>
</dbReference>
<comment type="similarity">
    <text evidence="4">Belongs to the class I-like SAM-binding methyltransferase superfamily. RNA M5U methyltransferase family.</text>
</comment>
<dbReference type="InterPro" id="IPR030391">
    <property type="entry name" value="MeTrfase_TrmA_CS"/>
</dbReference>
<feature type="binding site" evidence="4">
    <location>
        <position position="283"/>
    </location>
    <ligand>
        <name>S-adenosyl-L-methionine</name>
        <dbReference type="ChEBI" id="CHEBI:59789"/>
    </ligand>
</feature>
<dbReference type="Gene3D" id="3.40.50.150">
    <property type="entry name" value="Vaccinia Virus protein VP39"/>
    <property type="match status" value="1"/>
</dbReference>
<dbReference type="RefSeq" id="WP_125381720.1">
    <property type="nucleotide sequence ID" value="NZ_RJPM01000001.1"/>
</dbReference>
<dbReference type="InterPro" id="IPR030390">
    <property type="entry name" value="MeTrfase_TrmA_AS"/>
</dbReference>
<dbReference type="SUPFAM" id="SSF53335">
    <property type="entry name" value="S-adenosyl-L-methionine-dependent methyltransferases"/>
    <property type="match status" value="1"/>
</dbReference>
<dbReference type="InterPro" id="IPR012340">
    <property type="entry name" value="NA-bd_OB-fold"/>
</dbReference>
<comment type="caution">
    <text evidence="7">The sequence shown here is derived from an EMBL/GenBank/DDBJ whole genome shotgun (WGS) entry which is preliminary data.</text>
</comment>
<feature type="binding site" evidence="4">
    <location>
        <position position="333"/>
    </location>
    <ligand>
        <name>S-adenosyl-L-methionine</name>
        <dbReference type="ChEBI" id="CHEBI:59789"/>
    </ligand>
</feature>
<dbReference type="EC" id="2.1.1.189" evidence="7"/>
<dbReference type="PROSITE" id="PS51687">
    <property type="entry name" value="SAM_MT_RNA_M5U"/>
    <property type="match status" value="1"/>
</dbReference>
<dbReference type="SUPFAM" id="SSF50249">
    <property type="entry name" value="Nucleic acid-binding proteins"/>
    <property type="match status" value="1"/>
</dbReference>
<dbReference type="NCBIfam" id="TIGR00479">
    <property type="entry name" value="rumA"/>
    <property type="match status" value="1"/>
</dbReference>
<dbReference type="PROSITE" id="PS50926">
    <property type="entry name" value="TRAM"/>
    <property type="match status" value="1"/>
</dbReference>
<evidence type="ECO:0000256" key="2">
    <source>
        <dbReference type="ARBA" id="ARBA00022679"/>
    </source>
</evidence>
<keyword evidence="1 4" id="KW-0489">Methyltransferase</keyword>
<name>A0A428GK13_STRCR</name>
<evidence type="ECO:0000256" key="1">
    <source>
        <dbReference type="ARBA" id="ARBA00022603"/>
    </source>
</evidence>
<dbReference type="Gene3D" id="2.40.50.1070">
    <property type="match status" value="1"/>
</dbReference>
<proteinExistence type="inferred from homology"/>
<dbReference type="Proteomes" id="UP000272213">
    <property type="component" value="Unassembled WGS sequence"/>
</dbReference>
<gene>
    <name evidence="7" type="primary">rlmCD_1</name>
    <name evidence="7" type="ORF">D8798_01330</name>
</gene>
<dbReference type="Gene3D" id="2.40.50.140">
    <property type="entry name" value="Nucleic acid-binding proteins"/>
    <property type="match status" value="1"/>
</dbReference>
<dbReference type="GO" id="GO:0070041">
    <property type="term" value="F:rRNA (uridine-C5-)-methyltransferase activity"/>
    <property type="evidence" value="ECO:0007669"/>
    <property type="project" value="TreeGrafter"/>
</dbReference>
<dbReference type="Pfam" id="PF01938">
    <property type="entry name" value="TRAM"/>
    <property type="match status" value="1"/>
</dbReference>
<feature type="active site" description="Nucleophile" evidence="4">
    <location>
        <position position="408"/>
    </location>
</feature>
<dbReference type="Pfam" id="PF05958">
    <property type="entry name" value="tRNA_U5-meth_tr"/>
    <property type="match status" value="1"/>
</dbReference>
<dbReference type="FunFam" id="3.40.50.150:FF:000009">
    <property type="entry name" value="23S rRNA (Uracil(1939)-C(5))-methyltransferase RlmD"/>
    <property type="match status" value="1"/>
</dbReference>
<evidence type="ECO:0000313" key="8">
    <source>
        <dbReference type="Proteomes" id="UP000272213"/>
    </source>
</evidence>
<dbReference type="PROSITE" id="PS01230">
    <property type="entry name" value="TRMA_1"/>
    <property type="match status" value="1"/>
</dbReference>
<dbReference type="InterPro" id="IPR002792">
    <property type="entry name" value="TRAM_dom"/>
</dbReference>
<organism evidence="7 8">
    <name type="scientific">Streptococcus cristatus</name>
    <dbReference type="NCBI Taxonomy" id="45634"/>
    <lineage>
        <taxon>Bacteria</taxon>
        <taxon>Bacillati</taxon>
        <taxon>Bacillota</taxon>
        <taxon>Bacilli</taxon>
        <taxon>Lactobacillales</taxon>
        <taxon>Streptococcaceae</taxon>
        <taxon>Streptococcus</taxon>
    </lineage>
</organism>
<protein>
    <submittedName>
        <fullName evidence="7">23S rRNA (Uracil-C(5))-methyltransferase RlmCD</fullName>
        <ecNumber evidence="7">2.1.1.189</ecNumber>
    </submittedName>
</protein>
<accession>A0A428GK13</accession>
<feature type="active site" evidence="5">
    <location>
        <position position="408"/>
    </location>
</feature>
<dbReference type="PANTHER" id="PTHR11061">
    <property type="entry name" value="RNA M5U METHYLTRANSFERASE"/>
    <property type="match status" value="1"/>
</dbReference>
<evidence type="ECO:0000259" key="6">
    <source>
        <dbReference type="PROSITE" id="PS50926"/>
    </source>
</evidence>
<feature type="binding site" evidence="4">
    <location>
        <position position="312"/>
    </location>
    <ligand>
        <name>S-adenosyl-L-methionine</name>
        <dbReference type="ChEBI" id="CHEBI:59789"/>
    </ligand>
</feature>
<feature type="binding site" evidence="4">
    <location>
        <position position="381"/>
    </location>
    <ligand>
        <name>S-adenosyl-L-methionine</name>
        <dbReference type="ChEBI" id="CHEBI:59789"/>
    </ligand>
</feature>
<evidence type="ECO:0000256" key="3">
    <source>
        <dbReference type="ARBA" id="ARBA00022691"/>
    </source>
</evidence>
<dbReference type="CDD" id="cd02440">
    <property type="entry name" value="AdoMet_MTases"/>
    <property type="match status" value="1"/>
</dbReference>
<dbReference type="InterPro" id="IPR029063">
    <property type="entry name" value="SAM-dependent_MTases_sf"/>
</dbReference>
<keyword evidence="3 4" id="KW-0949">S-adenosyl-L-methionine</keyword>
<dbReference type="AlphaFoldDB" id="A0A428GK13"/>
<evidence type="ECO:0000256" key="4">
    <source>
        <dbReference type="PROSITE-ProRule" id="PRU01024"/>
    </source>
</evidence>
<sequence>MLKKNDIIEVEIVDLSHEGAGVAKVDGRVFFIENALPSEVIRMRVLKVNKKIGFGRVEEFVKKSDQRNEHVDLAYLRTGIADLGHLAYPAQLAFKGKQVQDCLYKIAGISNVEVLETLGMDHPLAYRNKAQVPIRRVNGQLETGFFRKNSHDLLPIEDFYIQDPVIDQVIVFVRDLLRRFDLKPYDEKEGTGLIRNLVVRRGHYSGEIMVILVTSRPKVFRVEQLIELLTEAFPAIKSIMQNINDQLGNAIFGREFRTLYGQDFITDSMMGKQFQIAAPAFYQVNTEMAEQLYQTAFDFADFKKEDIVLDAYSGIGTIGLSLADRVQQVYGVEVIPEAVENSQRNAELNGITNASYMCAPAEKAIQTWLDQGIKADVILVDPPRKGLTESFITSSVSMEPQRIVYISCNPATMARDIKLYQELGYELKKVQPVDLFPQTHHVECVVLLQRKKG</sequence>
<dbReference type="PROSITE" id="PS01231">
    <property type="entry name" value="TRMA_2"/>
    <property type="match status" value="1"/>
</dbReference>
<evidence type="ECO:0000313" key="7">
    <source>
        <dbReference type="EMBL" id="RSJ77802.1"/>
    </source>
</evidence>
<evidence type="ECO:0000256" key="5">
    <source>
        <dbReference type="PROSITE-ProRule" id="PRU10015"/>
    </source>
</evidence>
<feature type="domain" description="TRAM" evidence="6">
    <location>
        <begin position="1"/>
        <end position="59"/>
    </location>
</feature>
<keyword evidence="2 4" id="KW-0808">Transferase</keyword>
<dbReference type="PANTHER" id="PTHR11061:SF30">
    <property type="entry name" value="TRNA (URACIL(54)-C(5))-METHYLTRANSFERASE"/>
    <property type="match status" value="1"/>
</dbReference>
<reference evidence="7 8" key="1">
    <citation type="submission" date="2018-11" db="EMBL/GenBank/DDBJ databases">
        <title>Species Designations Belie Phenotypic and Genotypic Heterogeneity in Oral Streptococci.</title>
        <authorList>
            <person name="Velsko I."/>
        </authorList>
    </citation>
    <scope>NUCLEOTIDE SEQUENCE [LARGE SCALE GENOMIC DNA]</scope>
    <source>
        <strain evidence="7 8">BCA6</strain>
    </source>
</reference>
<dbReference type="EMBL" id="RJPM01000001">
    <property type="protein sequence ID" value="RSJ77802.1"/>
    <property type="molecule type" value="Genomic_DNA"/>
</dbReference>
<dbReference type="FunFam" id="2.40.50.1070:FF:000003">
    <property type="entry name" value="23S rRNA (Uracil-5-)-methyltransferase RumA"/>
    <property type="match status" value="1"/>
</dbReference>